<gene>
    <name evidence="2" type="ORF">KIF53_04370</name>
</gene>
<proteinExistence type="predicted"/>
<organism evidence="2 3">
    <name type="scientific">Chromobacterium subtsugae</name>
    <dbReference type="NCBI Taxonomy" id="251747"/>
    <lineage>
        <taxon>Bacteria</taxon>
        <taxon>Pseudomonadati</taxon>
        <taxon>Pseudomonadota</taxon>
        <taxon>Betaproteobacteria</taxon>
        <taxon>Neisseriales</taxon>
        <taxon>Chromobacteriaceae</taxon>
        <taxon>Chromobacterium</taxon>
    </lineage>
</organism>
<keyword evidence="3" id="KW-1185">Reference proteome</keyword>
<dbReference type="Proteomes" id="UP000711178">
    <property type="component" value="Unassembled WGS sequence"/>
</dbReference>
<dbReference type="Pfam" id="PF13924">
    <property type="entry name" value="Lipocalin_5"/>
    <property type="match status" value="1"/>
</dbReference>
<protein>
    <submittedName>
        <fullName evidence="2">Lipocalin-like domain-containing protein</fullName>
    </submittedName>
</protein>
<dbReference type="RefSeq" id="WP_043575333.1">
    <property type="nucleotide sequence ID" value="NZ_CP142381.1"/>
</dbReference>
<evidence type="ECO:0000259" key="1">
    <source>
        <dbReference type="Pfam" id="PF13924"/>
    </source>
</evidence>
<comment type="caution">
    <text evidence="2">The sequence shown here is derived from an EMBL/GenBank/DDBJ whole genome shotgun (WGS) entry which is preliminary data.</text>
</comment>
<accession>A0ABS7F9U2</accession>
<sequence>MSERDSRLHGSWRLLSFELELQESKARTQPWGADPNGRLIFGADGRMMVLVTAKAREPGGTDAQQAALYRTVMAYTGRYRVDADSFIVQVDSCWNEAWNGTEQQRFYQLDGDALVVFTAWMPNPLAADNAMGRGVLGLVRESSGLCSQ</sequence>
<dbReference type="GeneID" id="89686968"/>
<evidence type="ECO:0000313" key="2">
    <source>
        <dbReference type="EMBL" id="MBW8286857.1"/>
    </source>
</evidence>
<name>A0ABS7F9U2_9NEIS</name>
<feature type="domain" description="Lipocalin-like" evidence="1">
    <location>
        <begin position="9"/>
        <end position="136"/>
    </location>
</feature>
<evidence type="ECO:0000313" key="3">
    <source>
        <dbReference type="Proteomes" id="UP000711178"/>
    </source>
</evidence>
<dbReference type="EMBL" id="JAHDTB010000002">
    <property type="protein sequence ID" value="MBW8286857.1"/>
    <property type="molecule type" value="Genomic_DNA"/>
</dbReference>
<reference evidence="2 3" key="1">
    <citation type="submission" date="2021-05" db="EMBL/GenBank/DDBJ databases">
        <title>Draft Whole Genome Sequencing Of Biosensor Chromobacterium violaceum Strain CV026 Reveals A Regulatory RNA In Chromobacterium violaceum Phenotype Regulatory Network.</title>
        <authorList>
            <person name="Hong K.W."/>
            <person name="Chan K.G."/>
            <person name="Chang C.-Y."/>
        </authorList>
    </citation>
    <scope>NUCLEOTIDE SEQUENCE [LARGE SCALE GENOMIC DNA]</scope>
    <source>
        <strain evidence="2 3">ATCC 31532</strain>
    </source>
</reference>
<dbReference type="InterPro" id="IPR024311">
    <property type="entry name" value="Lipocalin-like"/>
</dbReference>